<dbReference type="EMBL" id="JBANMG010000003">
    <property type="protein sequence ID" value="KAK6955279.1"/>
    <property type="molecule type" value="Genomic_DNA"/>
</dbReference>
<sequence>MLPPIDEAVLKQNPDFDRLYKTLTGSLLNPDGSTRSNDPAAKKRDAVHNQQQQQQQQQLVPNQTPGRARTAPLRLILHLNYNYHNNNTYPNLIDERDQDLKHRHKYLHKPRLRPPKFLTYSSYCRPSSRILPLYRPPALALLLSRPPFSHLPSLFPVLTATISTTLSRQAGSLARVLNPHTNPSYIHRSVPALASTTTALLSTISSSSLALSHARQRAAYDLASHLSQHAAILAQLVRVLESKHGPAARSAELRAEEANLSVRAWALAAEALLWDARRAVYPPEARRALTNYKRHLGDARMRLADTLRVRQAELEDYGVIPTEKRGQCGEQSSKERTMREMARVWREMESRLNEVKGDLDRLR</sequence>
<keyword evidence="3" id="KW-1185">Reference proteome</keyword>
<dbReference type="Proteomes" id="UP001369815">
    <property type="component" value="Unassembled WGS sequence"/>
</dbReference>
<name>A0AAX6MRM7_9PEZI</name>
<proteinExistence type="predicted"/>
<feature type="compositionally biased region" description="Polar residues" evidence="1">
    <location>
        <begin position="24"/>
        <end position="37"/>
    </location>
</feature>
<evidence type="ECO:0000256" key="1">
    <source>
        <dbReference type="SAM" id="MobiDB-lite"/>
    </source>
</evidence>
<reference evidence="2 3" key="1">
    <citation type="journal article" date="2024" name="Front Chem Biol">
        <title>Unveiling the potential of Daldinia eschscholtzii MFLUCC 19-0629 through bioactivity and bioinformatics studies for enhanced sustainable agriculture production.</title>
        <authorList>
            <person name="Brooks S."/>
            <person name="Weaver J.A."/>
            <person name="Klomchit A."/>
            <person name="Alharthi S.A."/>
            <person name="Onlamun T."/>
            <person name="Nurani R."/>
            <person name="Vong T.K."/>
            <person name="Alberti F."/>
            <person name="Greco C."/>
        </authorList>
    </citation>
    <scope>NUCLEOTIDE SEQUENCE [LARGE SCALE GENOMIC DNA]</scope>
    <source>
        <strain evidence="2">MFLUCC 19-0629</strain>
    </source>
</reference>
<dbReference type="AlphaFoldDB" id="A0AAX6MRM7"/>
<gene>
    <name evidence="2" type="ORF">Daesc_002912</name>
</gene>
<evidence type="ECO:0000313" key="3">
    <source>
        <dbReference type="Proteomes" id="UP001369815"/>
    </source>
</evidence>
<evidence type="ECO:0000313" key="2">
    <source>
        <dbReference type="EMBL" id="KAK6955279.1"/>
    </source>
</evidence>
<feature type="region of interest" description="Disordered" evidence="1">
    <location>
        <begin position="24"/>
        <end position="67"/>
    </location>
</feature>
<accession>A0AAX6MRM7</accession>
<comment type="caution">
    <text evidence="2">The sequence shown here is derived from an EMBL/GenBank/DDBJ whole genome shotgun (WGS) entry which is preliminary data.</text>
</comment>
<organism evidence="2 3">
    <name type="scientific">Daldinia eschscholtzii</name>
    <dbReference type="NCBI Taxonomy" id="292717"/>
    <lineage>
        <taxon>Eukaryota</taxon>
        <taxon>Fungi</taxon>
        <taxon>Dikarya</taxon>
        <taxon>Ascomycota</taxon>
        <taxon>Pezizomycotina</taxon>
        <taxon>Sordariomycetes</taxon>
        <taxon>Xylariomycetidae</taxon>
        <taxon>Xylariales</taxon>
        <taxon>Hypoxylaceae</taxon>
        <taxon>Daldinia</taxon>
    </lineage>
</organism>
<protein>
    <submittedName>
        <fullName evidence="2">Uncharacterized protein</fullName>
    </submittedName>
</protein>